<dbReference type="InterPro" id="IPR023696">
    <property type="entry name" value="Ureohydrolase_dom_sf"/>
</dbReference>
<keyword evidence="6" id="KW-0472">Membrane</keyword>
<evidence type="ECO:0000256" key="2">
    <source>
        <dbReference type="ARBA" id="ARBA00022723"/>
    </source>
</evidence>
<feature type="binding site" evidence="4">
    <location>
        <position position="238"/>
    </location>
    <ligand>
        <name>Mn(2+)</name>
        <dbReference type="ChEBI" id="CHEBI:29035"/>
        <label>1</label>
    </ligand>
</feature>
<dbReference type="EC" id="3.5.3.7" evidence="7"/>
<dbReference type="PIRSF" id="PIRSF036979">
    <property type="entry name" value="Arginase"/>
    <property type="match status" value="1"/>
</dbReference>
<dbReference type="PROSITE" id="PS51409">
    <property type="entry name" value="ARGINASE_2"/>
    <property type="match status" value="1"/>
</dbReference>
<sequence length="319" mass="34243">MSPVNSLQSPRFCGIRTFMRQPAATGETPQADVSIIGVPFDSGVSYRPGTRFGPAAIREASTLLKPYSPELDVDVNESFTIADHGDIDTIPGYMEDSFAAITSSLKPFFASKTLPVILGGDHSISLANLRAVHAAHGPVALLHFDAHSDTIPSYYGKPYNHGTPFYWALKEGLILPQHSTQIGIRGPLYSRNALDWPRQQGLRIIMGHEAHAMGLEAVIREALARIGDAPVFLSFDIDFLDAAYAPGTGTPEVEGFTTYEAMSLVRGICSKRRAVGMDLVEVLPDKDVAGITALAGASVIFAFLAAQAAFRGAQPRTAD</sequence>
<dbReference type="NCBIfam" id="TIGR01230">
    <property type="entry name" value="agmatinase"/>
    <property type="match status" value="1"/>
</dbReference>
<dbReference type="EC" id="3.5.3.10" evidence="7"/>
<dbReference type="Gene3D" id="3.40.800.10">
    <property type="entry name" value="Ureohydrolase domain"/>
    <property type="match status" value="1"/>
</dbReference>
<comment type="similarity">
    <text evidence="1">Belongs to the arginase family. Agmatinase subfamily.</text>
</comment>
<dbReference type="EMBL" id="FLUP01000001">
    <property type="protein sequence ID" value="SBW06796.1"/>
    <property type="molecule type" value="Genomic_DNA"/>
</dbReference>
<dbReference type="PANTHER" id="PTHR11358:SF26">
    <property type="entry name" value="GUANIDINO ACID HYDROLASE, MITOCHONDRIAL"/>
    <property type="match status" value="1"/>
</dbReference>
<dbReference type="InterPro" id="IPR006035">
    <property type="entry name" value="Ureohydrolase"/>
</dbReference>
<feature type="binding site" evidence="4">
    <location>
        <position position="149"/>
    </location>
    <ligand>
        <name>Mn(2+)</name>
        <dbReference type="ChEBI" id="CHEBI:29035"/>
        <label>1</label>
    </ligand>
</feature>
<evidence type="ECO:0000313" key="7">
    <source>
        <dbReference type="EMBL" id="SBW06796.1"/>
    </source>
</evidence>
<proteinExistence type="inferred from homology"/>
<feature type="binding site" evidence="4">
    <location>
        <position position="145"/>
    </location>
    <ligand>
        <name>Mn(2+)</name>
        <dbReference type="ChEBI" id="CHEBI:29035"/>
        <label>1</label>
    </ligand>
</feature>
<keyword evidence="6" id="KW-1133">Transmembrane helix</keyword>
<dbReference type="GO" id="GO:0047817">
    <property type="term" value="F:D-arginase activity"/>
    <property type="evidence" value="ECO:0007669"/>
    <property type="project" value="UniProtKB-EC"/>
</dbReference>
<protein>
    <submittedName>
        <fullName evidence="7">Guanidinobutyrase</fullName>
        <ecNumber evidence="7">3.5.3.10</ecNumber>
        <ecNumber evidence="7">3.5.3.7</ecNumber>
    </submittedName>
</protein>
<accession>A0A212K565</accession>
<evidence type="ECO:0000256" key="4">
    <source>
        <dbReference type="PIRSR" id="PIRSR036979-1"/>
    </source>
</evidence>
<feature type="binding site" evidence="4">
    <location>
        <position position="122"/>
    </location>
    <ligand>
        <name>Mn(2+)</name>
        <dbReference type="ChEBI" id="CHEBI:29035"/>
        <label>1</label>
    </ligand>
</feature>
<dbReference type="GO" id="GO:0033389">
    <property type="term" value="P:putrescine biosynthetic process from arginine, via agmatine"/>
    <property type="evidence" value="ECO:0007669"/>
    <property type="project" value="TreeGrafter"/>
</dbReference>
<dbReference type="GO" id="GO:0047971">
    <property type="term" value="F:guanidinobutyrase activity"/>
    <property type="evidence" value="ECO:0007669"/>
    <property type="project" value="UniProtKB-EC"/>
</dbReference>
<feature type="transmembrane region" description="Helical" evidence="6">
    <location>
        <begin position="288"/>
        <end position="310"/>
    </location>
</feature>
<dbReference type="PRINTS" id="PR00116">
    <property type="entry name" value="ARGINASE"/>
</dbReference>
<evidence type="ECO:0000256" key="6">
    <source>
        <dbReference type="SAM" id="Phobius"/>
    </source>
</evidence>
<dbReference type="SUPFAM" id="SSF52768">
    <property type="entry name" value="Arginase/deacetylase"/>
    <property type="match status" value="1"/>
</dbReference>
<keyword evidence="3 5" id="KW-0378">Hydrolase</keyword>
<dbReference type="PANTHER" id="PTHR11358">
    <property type="entry name" value="ARGINASE/AGMATINASE"/>
    <property type="match status" value="1"/>
</dbReference>
<evidence type="ECO:0000256" key="1">
    <source>
        <dbReference type="ARBA" id="ARBA00009227"/>
    </source>
</evidence>
<keyword evidence="4" id="KW-0464">Manganese</keyword>
<dbReference type="InterPro" id="IPR020855">
    <property type="entry name" value="Ureohydrolase_Mn_BS"/>
</dbReference>
<dbReference type="Pfam" id="PF00491">
    <property type="entry name" value="Arginase"/>
    <property type="match status" value="1"/>
</dbReference>
<feature type="binding site" evidence="4">
    <location>
        <position position="147"/>
    </location>
    <ligand>
        <name>Mn(2+)</name>
        <dbReference type="ChEBI" id="CHEBI:29035"/>
        <label>1</label>
    </ligand>
</feature>
<keyword evidence="6" id="KW-0812">Transmembrane</keyword>
<reference evidence="7" key="1">
    <citation type="submission" date="2016-04" db="EMBL/GenBank/DDBJ databases">
        <authorList>
            <person name="Evans L.H."/>
            <person name="Alamgir A."/>
            <person name="Owens N."/>
            <person name="Weber N.D."/>
            <person name="Virtaneva K."/>
            <person name="Barbian K."/>
            <person name="Babar A."/>
            <person name="Rosenke K."/>
        </authorList>
    </citation>
    <scope>NUCLEOTIDE SEQUENCE</scope>
    <source>
        <strain evidence="7">92-2</strain>
    </source>
</reference>
<dbReference type="AlphaFoldDB" id="A0A212K565"/>
<evidence type="ECO:0000256" key="5">
    <source>
        <dbReference type="RuleBase" id="RU003684"/>
    </source>
</evidence>
<dbReference type="GO" id="GO:0046872">
    <property type="term" value="F:metal ion binding"/>
    <property type="evidence" value="ECO:0007669"/>
    <property type="project" value="UniProtKB-KW"/>
</dbReference>
<dbReference type="InterPro" id="IPR005925">
    <property type="entry name" value="Agmatinase-rel"/>
</dbReference>
<evidence type="ECO:0000256" key="3">
    <source>
        <dbReference type="ARBA" id="ARBA00022801"/>
    </source>
</evidence>
<gene>
    <name evidence="7" type="primary">gbh</name>
    <name evidence="7" type="ORF">KM92DES2_12240</name>
</gene>
<dbReference type="PROSITE" id="PS01053">
    <property type="entry name" value="ARGINASE_1"/>
    <property type="match status" value="1"/>
</dbReference>
<organism evidence="7">
    <name type="scientific">uncultured Desulfovibrio sp</name>
    <dbReference type="NCBI Taxonomy" id="167968"/>
    <lineage>
        <taxon>Bacteria</taxon>
        <taxon>Pseudomonadati</taxon>
        <taxon>Thermodesulfobacteriota</taxon>
        <taxon>Desulfovibrionia</taxon>
        <taxon>Desulfovibrionales</taxon>
        <taxon>Desulfovibrionaceae</taxon>
        <taxon>Desulfovibrio</taxon>
        <taxon>environmental samples</taxon>
    </lineage>
</organism>
<name>A0A212K565_9BACT</name>
<comment type="cofactor">
    <cofactor evidence="4">
        <name>Mn(2+)</name>
        <dbReference type="ChEBI" id="CHEBI:29035"/>
    </cofactor>
    <text evidence="4">Binds 2 manganese ions per subunit.</text>
</comment>
<dbReference type="GO" id="GO:0008783">
    <property type="term" value="F:agmatinase activity"/>
    <property type="evidence" value="ECO:0007669"/>
    <property type="project" value="TreeGrafter"/>
</dbReference>
<feature type="binding site" evidence="4">
    <location>
        <position position="236"/>
    </location>
    <ligand>
        <name>Mn(2+)</name>
        <dbReference type="ChEBI" id="CHEBI:29035"/>
        <label>1</label>
    </ligand>
</feature>
<dbReference type="CDD" id="cd11592">
    <property type="entry name" value="Agmatinase_PAH"/>
    <property type="match status" value="1"/>
</dbReference>
<dbReference type="RefSeq" id="WP_227119195.1">
    <property type="nucleotide sequence ID" value="NZ_CABUEN010000010.1"/>
</dbReference>
<keyword evidence="2 4" id="KW-0479">Metal-binding</keyword>